<evidence type="ECO:0000256" key="6">
    <source>
        <dbReference type="ARBA" id="ARBA00023077"/>
    </source>
</evidence>
<evidence type="ECO:0000256" key="3">
    <source>
        <dbReference type="ARBA" id="ARBA00022452"/>
    </source>
</evidence>
<evidence type="ECO:0000256" key="10">
    <source>
        <dbReference type="PROSITE-ProRule" id="PRU01360"/>
    </source>
</evidence>
<reference evidence="12" key="1">
    <citation type="submission" date="2022-08" db="EMBL/GenBank/DDBJ databases">
        <authorList>
            <person name="Wang H."/>
        </authorList>
    </citation>
    <scope>NUCLEOTIDE SEQUENCE</scope>
    <source>
        <strain evidence="12">PS10</strain>
    </source>
</reference>
<sequence>MLQTYVGFEFSANYALNEMFNFGTNYTYINAKYKNSDEKIYNLPKHKGFIYADIYFTPNLSLYISQELSPSRYSSVSGRYVNDAKISGFGVTNLKLSYKTAKKIELSAGISNVFDKNYEYQDGYLEEGRTFFANVNYKF</sequence>
<dbReference type="PANTHER" id="PTHR30069">
    <property type="entry name" value="TONB-DEPENDENT OUTER MEMBRANE RECEPTOR"/>
    <property type="match status" value="1"/>
</dbReference>
<keyword evidence="2 10" id="KW-0813">Transport</keyword>
<dbReference type="SUPFAM" id="SSF56935">
    <property type="entry name" value="Porins"/>
    <property type="match status" value="1"/>
</dbReference>
<keyword evidence="7 10" id="KW-0472">Membrane</keyword>
<dbReference type="InterPro" id="IPR039426">
    <property type="entry name" value="TonB-dep_rcpt-like"/>
</dbReference>
<dbReference type="Gene3D" id="2.40.170.20">
    <property type="entry name" value="TonB-dependent receptor, beta-barrel domain"/>
    <property type="match status" value="1"/>
</dbReference>
<evidence type="ECO:0000256" key="7">
    <source>
        <dbReference type="ARBA" id="ARBA00023136"/>
    </source>
</evidence>
<reference evidence="12" key="2">
    <citation type="journal article" date="2023" name="Microorganisms">
        <title>Isolation and Genomic Characteristics of Cat-Borne Campylobacter felis sp. nov. and Sheep-Borne Campylobacter ovis sp. nov.</title>
        <authorList>
            <person name="Wang H."/>
            <person name="Li Y."/>
            <person name="Gu Y."/>
            <person name="Zhou G."/>
            <person name="Chen X."/>
            <person name="Zhang X."/>
            <person name="Shao Z."/>
            <person name="Zhang J."/>
            <person name="Zhang M."/>
        </authorList>
    </citation>
    <scope>NUCLEOTIDE SEQUENCE</scope>
    <source>
        <strain evidence="12">PS10</strain>
    </source>
</reference>
<evidence type="ECO:0000256" key="4">
    <source>
        <dbReference type="ARBA" id="ARBA00022692"/>
    </source>
</evidence>
<proteinExistence type="inferred from homology"/>
<protein>
    <submittedName>
        <fullName evidence="12">TonB-dependent receptor</fullName>
    </submittedName>
</protein>
<dbReference type="InterPro" id="IPR036942">
    <property type="entry name" value="Beta-barrel_TonB_sf"/>
</dbReference>
<comment type="caution">
    <text evidence="12">The sequence shown here is derived from an EMBL/GenBank/DDBJ whole genome shotgun (WGS) entry which is preliminary data.</text>
</comment>
<dbReference type="InterPro" id="IPR000531">
    <property type="entry name" value="Beta-barrel_TonB"/>
</dbReference>
<evidence type="ECO:0000256" key="9">
    <source>
        <dbReference type="ARBA" id="ARBA00023237"/>
    </source>
</evidence>
<comment type="subcellular location">
    <subcellularLocation>
        <location evidence="1 10">Cell outer membrane</location>
        <topology evidence="1 10">Multi-pass membrane protein</topology>
    </subcellularLocation>
</comment>
<keyword evidence="8 12" id="KW-0675">Receptor</keyword>
<accession>A0ABT7HRQ5</accession>
<evidence type="ECO:0000259" key="11">
    <source>
        <dbReference type="Pfam" id="PF00593"/>
    </source>
</evidence>
<organism evidence="12 13">
    <name type="scientific">Campylobacter gastrosuis</name>
    <dbReference type="NCBI Taxonomy" id="2974576"/>
    <lineage>
        <taxon>Bacteria</taxon>
        <taxon>Pseudomonadati</taxon>
        <taxon>Campylobacterota</taxon>
        <taxon>Epsilonproteobacteria</taxon>
        <taxon>Campylobacterales</taxon>
        <taxon>Campylobacteraceae</taxon>
        <taxon>Campylobacter</taxon>
    </lineage>
</organism>
<dbReference type="Proteomes" id="UP001173801">
    <property type="component" value="Unassembled WGS sequence"/>
</dbReference>
<comment type="similarity">
    <text evidence="10">Belongs to the TonB-dependent receptor family.</text>
</comment>
<evidence type="ECO:0000256" key="8">
    <source>
        <dbReference type="ARBA" id="ARBA00023170"/>
    </source>
</evidence>
<dbReference type="PROSITE" id="PS52016">
    <property type="entry name" value="TONB_DEPENDENT_REC_3"/>
    <property type="match status" value="1"/>
</dbReference>
<keyword evidence="4 10" id="KW-0812">Transmembrane</keyword>
<dbReference type="EMBL" id="JANURM010000016">
    <property type="protein sequence ID" value="MDL0089592.1"/>
    <property type="molecule type" value="Genomic_DNA"/>
</dbReference>
<keyword evidence="6" id="KW-0798">TonB box</keyword>
<keyword evidence="5" id="KW-0732">Signal</keyword>
<dbReference type="Pfam" id="PF00593">
    <property type="entry name" value="TonB_dep_Rec_b-barrel"/>
    <property type="match status" value="1"/>
</dbReference>
<evidence type="ECO:0000313" key="13">
    <source>
        <dbReference type="Proteomes" id="UP001173801"/>
    </source>
</evidence>
<gene>
    <name evidence="12" type="ORF">NYG85_09505</name>
</gene>
<dbReference type="PANTHER" id="PTHR30069:SF29">
    <property type="entry name" value="HEMOGLOBIN AND HEMOGLOBIN-HAPTOGLOBIN-BINDING PROTEIN 1-RELATED"/>
    <property type="match status" value="1"/>
</dbReference>
<dbReference type="RefSeq" id="WP_284938283.1">
    <property type="nucleotide sequence ID" value="NZ_JANURM010000016.1"/>
</dbReference>
<keyword evidence="3 10" id="KW-1134">Transmembrane beta strand</keyword>
<evidence type="ECO:0000256" key="5">
    <source>
        <dbReference type="ARBA" id="ARBA00022729"/>
    </source>
</evidence>
<evidence type="ECO:0000256" key="2">
    <source>
        <dbReference type="ARBA" id="ARBA00022448"/>
    </source>
</evidence>
<keyword evidence="13" id="KW-1185">Reference proteome</keyword>
<evidence type="ECO:0000256" key="1">
    <source>
        <dbReference type="ARBA" id="ARBA00004571"/>
    </source>
</evidence>
<keyword evidence="9 10" id="KW-0998">Cell outer membrane</keyword>
<evidence type="ECO:0000313" key="12">
    <source>
        <dbReference type="EMBL" id="MDL0089592.1"/>
    </source>
</evidence>
<feature type="domain" description="TonB-dependent receptor-like beta-barrel" evidence="11">
    <location>
        <begin position="7"/>
        <end position="113"/>
    </location>
</feature>
<name>A0ABT7HRQ5_9BACT</name>